<protein>
    <submittedName>
        <fullName evidence="1">LysR family transcriptional regulator</fullName>
    </submittedName>
</protein>
<dbReference type="InterPro" id="IPR036390">
    <property type="entry name" value="WH_DNA-bd_sf"/>
</dbReference>
<proteinExistence type="predicted"/>
<dbReference type="EMBL" id="CP038254">
    <property type="protein sequence ID" value="QBR82916.1"/>
    <property type="molecule type" value="Genomic_DNA"/>
</dbReference>
<dbReference type="InterPro" id="IPR036388">
    <property type="entry name" value="WH-like_DNA-bd_sf"/>
</dbReference>
<dbReference type="AlphaFoldDB" id="A0AAX1ECT1"/>
<dbReference type="Proteomes" id="UP000295517">
    <property type="component" value="Chromosome"/>
</dbReference>
<reference evidence="1 2" key="1">
    <citation type="submission" date="2019-03" db="EMBL/GenBank/DDBJ databases">
        <title>Diverse conjugative elements silence natural transformation in Legionella species.</title>
        <authorList>
            <person name="Durieux I."/>
            <person name="Ginevra C."/>
            <person name="Attaiech L."/>
            <person name="Picq K."/>
            <person name="Juan P.A."/>
            <person name="Jarraud S."/>
            <person name="Charpentier X."/>
        </authorList>
    </citation>
    <scope>NUCLEOTIDE SEQUENCE [LARGE SCALE GENOMIC DNA]</scope>
    <source>
        <strain evidence="1 2">HL-0427-4011</strain>
    </source>
</reference>
<evidence type="ECO:0000313" key="2">
    <source>
        <dbReference type="Proteomes" id="UP000295517"/>
    </source>
</evidence>
<name>A0AAX1ECT1_9GAMM</name>
<dbReference type="SUPFAM" id="SSF46785">
    <property type="entry name" value="Winged helix' DNA-binding domain"/>
    <property type="match status" value="1"/>
</dbReference>
<accession>A0AAX1ECT1</accession>
<sequence length="176" mass="20394">MLKGQDIAVLIKLLLKQRAKEKIEFKSIAYELFISQSEVTKSIQRLEKSRLLIRYSDERLELNKHALEELFVYAVKYLFPAEINIATRGMAAAYSSPGIKNQMLSEDTYVWPYINGDIKGLALTPIYKTLPDAIDRTADNDFYEIISALDIIRMGGRRENKIAKEILEKYIWNQQE</sequence>
<gene>
    <name evidence="1" type="ORF">E3983_00195</name>
</gene>
<organism evidence="1 2">
    <name type="scientific">Legionella israelensis</name>
    <dbReference type="NCBI Taxonomy" id="454"/>
    <lineage>
        <taxon>Bacteria</taxon>
        <taxon>Pseudomonadati</taxon>
        <taxon>Pseudomonadota</taxon>
        <taxon>Gammaproteobacteria</taxon>
        <taxon>Legionellales</taxon>
        <taxon>Legionellaceae</taxon>
        <taxon>Legionella</taxon>
    </lineage>
</organism>
<dbReference type="Gene3D" id="1.10.10.10">
    <property type="entry name" value="Winged helix-like DNA-binding domain superfamily/Winged helix DNA-binding domain"/>
    <property type="match status" value="1"/>
</dbReference>
<dbReference type="RefSeq" id="WP_135059432.1">
    <property type="nucleotide sequence ID" value="NZ_CP038254.1"/>
</dbReference>
<evidence type="ECO:0000313" key="1">
    <source>
        <dbReference type="EMBL" id="QBR82916.1"/>
    </source>
</evidence>